<proteinExistence type="predicted"/>
<dbReference type="EMBL" id="CAJVPY010018988">
    <property type="protein sequence ID" value="CAG8769643.1"/>
    <property type="molecule type" value="Genomic_DNA"/>
</dbReference>
<name>A0A9N9JA92_9GLOM</name>
<evidence type="ECO:0000313" key="1">
    <source>
        <dbReference type="EMBL" id="CAG8769643.1"/>
    </source>
</evidence>
<sequence length="104" mass="12141">MEWIKTTTKRFNSTDTNRIIILEDFNSVNDPTIDRSATSKYRPNKTEADTLIDADIIDTEEEIATDHHCARAILLDTFRKSLPSNIYKQKTQYRYNLNTAQKEN</sequence>
<accession>A0A9N9JA92</accession>
<gene>
    <name evidence="1" type="ORF">DERYTH_LOCUS18562</name>
</gene>
<dbReference type="AlphaFoldDB" id="A0A9N9JA92"/>
<evidence type="ECO:0000313" key="2">
    <source>
        <dbReference type="Proteomes" id="UP000789405"/>
    </source>
</evidence>
<organism evidence="1 2">
    <name type="scientific">Dentiscutata erythropus</name>
    <dbReference type="NCBI Taxonomy" id="1348616"/>
    <lineage>
        <taxon>Eukaryota</taxon>
        <taxon>Fungi</taxon>
        <taxon>Fungi incertae sedis</taxon>
        <taxon>Mucoromycota</taxon>
        <taxon>Glomeromycotina</taxon>
        <taxon>Glomeromycetes</taxon>
        <taxon>Diversisporales</taxon>
        <taxon>Gigasporaceae</taxon>
        <taxon>Dentiscutata</taxon>
    </lineage>
</organism>
<keyword evidence="2" id="KW-1185">Reference proteome</keyword>
<reference evidence="1" key="1">
    <citation type="submission" date="2021-06" db="EMBL/GenBank/DDBJ databases">
        <authorList>
            <person name="Kallberg Y."/>
            <person name="Tangrot J."/>
            <person name="Rosling A."/>
        </authorList>
    </citation>
    <scope>NUCLEOTIDE SEQUENCE</scope>
    <source>
        <strain evidence="1">MA453B</strain>
    </source>
</reference>
<protein>
    <submittedName>
        <fullName evidence="1">7018_t:CDS:1</fullName>
    </submittedName>
</protein>
<comment type="caution">
    <text evidence="1">The sequence shown here is derived from an EMBL/GenBank/DDBJ whole genome shotgun (WGS) entry which is preliminary data.</text>
</comment>
<dbReference type="Proteomes" id="UP000789405">
    <property type="component" value="Unassembled WGS sequence"/>
</dbReference>